<keyword evidence="4" id="KW-0788">Thiol protease</keyword>
<feature type="domain" description="NlpC/P60" evidence="5">
    <location>
        <begin position="150"/>
        <end position="272"/>
    </location>
</feature>
<evidence type="ECO:0000256" key="4">
    <source>
        <dbReference type="ARBA" id="ARBA00022807"/>
    </source>
</evidence>
<evidence type="ECO:0000256" key="2">
    <source>
        <dbReference type="ARBA" id="ARBA00022670"/>
    </source>
</evidence>
<dbReference type="RefSeq" id="WP_202662275.1">
    <property type="nucleotide sequence ID" value="NZ_JAESVP010000010.1"/>
</dbReference>
<evidence type="ECO:0000256" key="1">
    <source>
        <dbReference type="ARBA" id="ARBA00007074"/>
    </source>
</evidence>
<dbReference type="PANTHER" id="PTHR47053:SF1">
    <property type="entry name" value="MUREIN DD-ENDOPEPTIDASE MEPH-RELATED"/>
    <property type="match status" value="1"/>
</dbReference>
<dbReference type="Pfam" id="PF00877">
    <property type="entry name" value="NLPC_P60"/>
    <property type="match status" value="1"/>
</dbReference>
<accession>A0A8J7MU80</accession>
<dbReference type="GO" id="GO:0006508">
    <property type="term" value="P:proteolysis"/>
    <property type="evidence" value="ECO:0007669"/>
    <property type="project" value="UniProtKB-KW"/>
</dbReference>
<dbReference type="PANTHER" id="PTHR47053">
    <property type="entry name" value="MUREIN DD-ENDOPEPTIDASE MEPH-RELATED"/>
    <property type="match status" value="1"/>
</dbReference>
<dbReference type="InterPro" id="IPR038765">
    <property type="entry name" value="Papain-like_cys_pep_sf"/>
</dbReference>
<gene>
    <name evidence="6" type="ORF">JI744_16500</name>
</gene>
<dbReference type="PROSITE" id="PS51935">
    <property type="entry name" value="NLPC_P60"/>
    <property type="match status" value="1"/>
</dbReference>
<evidence type="ECO:0000313" key="7">
    <source>
        <dbReference type="Proteomes" id="UP000619033"/>
    </source>
</evidence>
<protein>
    <submittedName>
        <fullName evidence="6">C40 family peptidase</fullName>
    </submittedName>
</protein>
<keyword evidence="3" id="KW-0378">Hydrolase</keyword>
<name>A0A8J7MU80_9RHOB</name>
<proteinExistence type="inferred from homology"/>
<sequence length="272" mass="28981">MDRRLTPATARIAHSSLRGKVDAPAFTDGQRLHVTTPVADLCVSPGGARDRQLLLGESFTVIDRDAGHAFGFAVKDGHCGWLDQSALAETAKATHWVSAPATHLYPEPRVQARELTSLSLGARVAVLAAGEKWTETTQGFVPTRHLRALGNWASDPVAVAESLLGTPYLWGGNSRAGIDCSGLAQLAYGLCGVAIPSDSDLQQTAGHPVAEGAEQRGDLIFWKGHVAIIVDDTRLIHANGHTMSVAYEGISVCIARVMAQENRPVIARQRPS</sequence>
<evidence type="ECO:0000256" key="3">
    <source>
        <dbReference type="ARBA" id="ARBA00022801"/>
    </source>
</evidence>
<evidence type="ECO:0000259" key="5">
    <source>
        <dbReference type="PROSITE" id="PS51935"/>
    </source>
</evidence>
<dbReference type="InterPro" id="IPR051202">
    <property type="entry name" value="Peptidase_C40"/>
</dbReference>
<dbReference type="Proteomes" id="UP000619033">
    <property type="component" value="Unassembled WGS sequence"/>
</dbReference>
<keyword evidence="2" id="KW-0645">Protease</keyword>
<keyword evidence="7" id="KW-1185">Reference proteome</keyword>
<dbReference type="SUPFAM" id="SSF54001">
    <property type="entry name" value="Cysteine proteinases"/>
    <property type="match status" value="1"/>
</dbReference>
<dbReference type="InterPro" id="IPR041382">
    <property type="entry name" value="SH3_16"/>
</dbReference>
<dbReference type="AlphaFoldDB" id="A0A8J7MU80"/>
<comment type="caution">
    <text evidence="6">The sequence shown here is derived from an EMBL/GenBank/DDBJ whole genome shotgun (WGS) entry which is preliminary data.</text>
</comment>
<dbReference type="GO" id="GO:0008234">
    <property type="term" value="F:cysteine-type peptidase activity"/>
    <property type="evidence" value="ECO:0007669"/>
    <property type="project" value="UniProtKB-KW"/>
</dbReference>
<organism evidence="6 7">
    <name type="scientific">Fuscibacter oryzae</name>
    <dbReference type="NCBI Taxonomy" id="2803939"/>
    <lineage>
        <taxon>Bacteria</taxon>
        <taxon>Pseudomonadati</taxon>
        <taxon>Pseudomonadota</taxon>
        <taxon>Alphaproteobacteria</taxon>
        <taxon>Rhodobacterales</taxon>
        <taxon>Paracoccaceae</taxon>
        <taxon>Fuscibacter</taxon>
    </lineage>
</organism>
<dbReference type="InterPro" id="IPR000064">
    <property type="entry name" value="NLP_P60_dom"/>
</dbReference>
<dbReference type="Pfam" id="PF18348">
    <property type="entry name" value="SH3_16"/>
    <property type="match status" value="1"/>
</dbReference>
<reference evidence="6" key="1">
    <citation type="submission" date="2021-01" db="EMBL/GenBank/DDBJ databases">
        <title>Genome seq and assembly of Tabrizicola sp. KVB23.</title>
        <authorList>
            <person name="Chhetri G."/>
        </authorList>
    </citation>
    <scope>NUCLEOTIDE SEQUENCE</scope>
    <source>
        <strain evidence="6">KVB23</strain>
    </source>
</reference>
<comment type="similarity">
    <text evidence="1">Belongs to the peptidase C40 family.</text>
</comment>
<evidence type="ECO:0000313" key="6">
    <source>
        <dbReference type="EMBL" id="MBL4929707.1"/>
    </source>
</evidence>
<dbReference type="Gene3D" id="3.90.1720.10">
    <property type="entry name" value="endopeptidase domain like (from Nostoc punctiforme)"/>
    <property type="match status" value="1"/>
</dbReference>
<dbReference type="EMBL" id="JAESVP010000010">
    <property type="protein sequence ID" value="MBL4929707.1"/>
    <property type="molecule type" value="Genomic_DNA"/>
</dbReference>